<feature type="domain" description="Flavodoxin-like" evidence="1">
    <location>
        <begin position="25"/>
        <end position="158"/>
    </location>
</feature>
<dbReference type="AlphaFoldDB" id="A0A9D9HKA1"/>
<accession>A0A9D9HKA1</accession>
<reference evidence="2" key="2">
    <citation type="journal article" date="2021" name="PeerJ">
        <title>Extensive microbial diversity within the chicken gut microbiome revealed by metagenomics and culture.</title>
        <authorList>
            <person name="Gilroy R."/>
            <person name="Ravi A."/>
            <person name="Getino M."/>
            <person name="Pursley I."/>
            <person name="Horton D.L."/>
            <person name="Alikhan N.F."/>
            <person name="Baker D."/>
            <person name="Gharbi K."/>
            <person name="Hall N."/>
            <person name="Watson M."/>
            <person name="Adriaenssens E.M."/>
            <person name="Foster-Nyarko E."/>
            <person name="Jarju S."/>
            <person name="Secka A."/>
            <person name="Antonio M."/>
            <person name="Oren A."/>
            <person name="Chaudhuri R.R."/>
            <person name="La Ragione R."/>
            <person name="Hildebrand F."/>
            <person name="Pallen M.J."/>
        </authorList>
    </citation>
    <scope>NUCLEOTIDE SEQUENCE</scope>
    <source>
        <strain evidence="2">B1-3475</strain>
    </source>
</reference>
<dbReference type="GO" id="GO:0010181">
    <property type="term" value="F:FMN binding"/>
    <property type="evidence" value="ECO:0007669"/>
    <property type="project" value="InterPro"/>
</dbReference>
<gene>
    <name evidence="2" type="ORF">IAC08_03195</name>
</gene>
<evidence type="ECO:0000313" key="2">
    <source>
        <dbReference type="EMBL" id="MBO8455397.1"/>
    </source>
</evidence>
<protein>
    <submittedName>
        <fullName evidence="2">Flavodoxin</fullName>
    </submittedName>
</protein>
<dbReference type="Pfam" id="PF12682">
    <property type="entry name" value="Flavodoxin_4"/>
    <property type="match status" value="1"/>
</dbReference>
<dbReference type="SUPFAM" id="SSF52218">
    <property type="entry name" value="Flavoproteins"/>
    <property type="match status" value="1"/>
</dbReference>
<reference evidence="2" key="1">
    <citation type="submission" date="2020-10" db="EMBL/GenBank/DDBJ databases">
        <authorList>
            <person name="Gilroy R."/>
        </authorList>
    </citation>
    <scope>NUCLEOTIDE SEQUENCE</scope>
    <source>
        <strain evidence="2">B1-3475</strain>
    </source>
</reference>
<dbReference type="InterPro" id="IPR029039">
    <property type="entry name" value="Flavoprotein-like_sf"/>
</dbReference>
<name>A0A9D9HKA1_9BACT</name>
<evidence type="ECO:0000259" key="1">
    <source>
        <dbReference type="Pfam" id="PF12682"/>
    </source>
</evidence>
<dbReference type="PANTHER" id="PTHR39201">
    <property type="entry name" value="EXPORTED PROTEIN-RELATED"/>
    <property type="match status" value="1"/>
</dbReference>
<dbReference type="Gene3D" id="3.40.50.360">
    <property type="match status" value="1"/>
</dbReference>
<comment type="caution">
    <text evidence="2">The sequence shown here is derived from an EMBL/GenBank/DDBJ whole genome shotgun (WGS) entry which is preliminary data.</text>
</comment>
<dbReference type="Proteomes" id="UP000823617">
    <property type="component" value="Unassembled WGS sequence"/>
</dbReference>
<organism evidence="2 3">
    <name type="scientific">Candidatus Cryptobacteroides intestinigallinarum</name>
    <dbReference type="NCBI Taxonomy" id="2840767"/>
    <lineage>
        <taxon>Bacteria</taxon>
        <taxon>Pseudomonadati</taxon>
        <taxon>Bacteroidota</taxon>
        <taxon>Bacteroidia</taxon>
        <taxon>Bacteroidales</taxon>
        <taxon>Candidatus Cryptobacteroides</taxon>
    </lineage>
</organism>
<evidence type="ECO:0000313" key="3">
    <source>
        <dbReference type="Proteomes" id="UP000823617"/>
    </source>
</evidence>
<dbReference type="EMBL" id="JADIMK010000030">
    <property type="protein sequence ID" value="MBO8455397.1"/>
    <property type="molecule type" value="Genomic_DNA"/>
</dbReference>
<sequence>MESEKKSLVAFFSRTGENYAVGNVSEGNTEILAGIIADETGSDVFRIETEMPYPEQYDMCVKVSIQEKRSDARPAIKGDIRIEDYDMIYLGYPNWCGDMPMAVYTFISSHIWNGKKIAPFCTNEGSGLSGTEERIRSSCPGATVLKGLSVRGTAAQQEKDKVRFDVKAWLKTLGIGLSGHL</sequence>
<dbReference type="InterPro" id="IPR008254">
    <property type="entry name" value="Flavodoxin/NO_synth"/>
</dbReference>
<dbReference type="PANTHER" id="PTHR39201:SF1">
    <property type="entry name" value="FLAVODOXIN-LIKE DOMAIN-CONTAINING PROTEIN"/>
    <property type="match status" value="1"/>
</dbReference>
<proteinExistence type="predicted"/>